<feature type="transmembrane region" description="Helical" evidence="1">
    <location>
        <begin position="161"/>
        <end position="185"/>
    </location>
</feature>
<keyword evidence="1" id="KW-0812">Transmembrane</keyword>
<dbReference type="Proteomes" id="UP000027982">
    <property type="component" value="Chromosome"/>
</dbReference>
<feature type="transmembrane region" description="Helical" evidence="1">
    <location>
        <begin position="386"/>
        <end position="405"/>
    </location>
</feature>
<accession>A0A068NXR3</accession>
<feature type="transmembrane region" description="Helical" evidence="1">
    <location>
        <begin position="354"/>
        <end position="374"/>
    </location>
</feature>
<feature type="transmembrane region" description="Helical" evidence="1">
    <location>
        <begin position="26"/>
        <end position="44"/>
    </location>
</feature>
<reference evidence="2 3" key="1">
    <citation type="journal article" date="2014" name="PLoS ONE">
        <title>The first complete genome sequence of the class fimbriimonadia in the phylum armatimonadetes.</title>
        <authorList>
            <person name="Hu Z.Y."/>
            <person name="Wang Y.Z."/>
            <person name="Im W.T."/>
            <person name="Wang S.Y."/>
            <person name="Zhao G.P."/>
            <person name="Zheng H.J."/>
            <person name="Quan Z.X."/>
        </authorList>
    </citation>
    <scope>NUCLEOTIDE SEQUENCE [LARGE SCALE GENOMIC DNA]</scope>
    <source>
        <strain evidence="2">Gsoil 348</strain>
    </source>
</reference>
<dbReference type="OrthoDB" id="816862at2"/>
<feature type="transmembrane region" description="Helical" evidence="1">
    <location>
        <begin position="260"/>
        <end position="279"/>
    </location>
</feature>
<gene>
    <name evidence="2" type="ORF">OP10G_3066</name>
</gene>
<feature type="transmembrane region" description="Helical" evidence="1">
    <location>
        <begin position="458"/>
        <end position="488"/>
    </location>
</feature>
<dbReference type="RefSeq" id="WP_025229600.1">
    <property type="nucleotide sequence ID" value="NZ_CP007139.1"/>
</dbReference>
<dbReference type="EMBL" id="CP007139">
    <property type="protein sequence ID" value="AIE86434.1"/>
    <property type="molecule type" value="Genomic_DNA"/>
</dbReference>
<feature type="transmembrane region" description="Helical" evidence="1">
    <location>
        <begin position="68"/>
        <end position="86"/>
    </location>
</feature>
<dbReference type="KEGG" id="fgi:OP10G_3066"/>
<evidence type="ECO:0000313" key="3">
    <source>
        <dbReference type="Proteomes" id="UP000027982"/>
    </source>
</evidence>
<dbReference type="HOGENOM" id="CLU_485512_0_0_0"/>
<feature type="transmembrane region" description="Helical" evidence="1">
    <location>
        <begin position="197"/>
        <end position="217"/>
    </location>
</feature>
<dbReference type="AlphaFoldDB" id="A0A068NXR3"/>
<keyword evidence="1" id="KW-0472">Membrane</keyword>
<name>A0A068NXR3_FIMGI</name>
<dbReference type="InterPro" id="IPR031584">
    <property type="entry name" value="Put_ABC_export"/>
</dbReference>
<dbReference type="Pfam" id="PF16962">
    <property type="entry name" value="ABC_export"/>
    <property type="match status" value="1"/>
</dbReference>
<proteinExistence type="predicted"/>
<protein>
    <submittedName>
        <fullName evidence="2">ABC transporter, permease protein</fullName>
    </submittedName>
</protein>
<organism evidence="2 3">
    <name type="scientific">Fimbriimonas ginsengisoli Gsoil 348</name>
    <dbReference type="NCBI Taxonomy" id="661478"/>
    <lineage>
        <taxon>Bacteria</taxon>
        <taxon>Bacillati</taxon>
        <taxon>Armatimonadota</taxon>
        <taxon>Fimbriimonadia</taxon>
        <taxon>Fimbriimonadales</taxon>
        <taxon>Fimbriimonadaceae</taxon>
        <taxon>Fimbriimonas</taxon>
    </lineage>
</organism>
<feature type="transmembrane region" description="Helical" evidence="1">
    <location>
        <begin position="122"/>
        <end position="141"/>
    </location>
</feature>
<feature type="transmembrane region" description="Helical" evidence="1">
    <location>
        <begin position="237"/>
        <end position="253"/>
    </location>
</feature>
<evidence type="ECO:0000256" key="1">
    <source>
        <dbReference type="SAM" id="Phobius"/>
    </source>
</evidence>
<dbReference type="STRING" id="661478.OP10G_3066"/>
<feature type="transmembrane region" description="Helical" evidence="1">
    <location>
        <begin position="529"/>
        <end position="554"/>
    </location>
</feature>
<feature type="transmembrane region" description="Helical" evidence="1">
    <location>
        <begin position="500"/>
        <end position="523"/>
    </location>
</feature>
<keyword evidence="3" id="KW-1185">Reference proteome</keyword>
<evidence type="ECO:0000313" key="2">
    <source>
        <dbReference type="EMBL" id="AIE86434.1"/>
    </source>
</evidence>
<sequence length="561" mass="61540">MKPLLFLTVRSFVNGIRRAVSSPQRLIGLLVFFGYYFMTFFQTLSPDSRRIPGGFAQPQAMLEFRPDVVQGVVFGILAFLSLLLLSSSFNPRGGFRASDVDVLFATPVNPRTVLVFRIVRDYLITLLIPLFLAILASRRALAGYDRIFRHFPQEGALAGRLFSISYLLMALCWVCIGYALSLFINRSDEASDRNKKIINVTLTVVVVAVLGYIAWYVRLDPSWDTALELSRSPFLRAVFFTATAATAVVMAPFHNSVWEGLAGTAAMLAIILFSLRTAMTQVDYLYDQAAAKGFASTDMRRMQRSGDTYAIVAEQARQGKVKGGRIARVIGRWRFRGSAALLWKELLLQARGAMWQYVIFTPMVLSISLMPLWAMSKRGNVHNEGGMLMAFLAIGVLSLTISNSTSGFMELLRRVDFQKPLPFSPAATVFAEVVGKTVPTFVISTITGVGATIIDYRIWAYSLAAILMATTLALTWAAVSLLVILLFPDVDDAAQRGFRGMLLLIGCVLTALVPVGMAIGLFVLKLFPLVTAIPFVAVCLAISFGISAIAGGLYGSFNPSE</sequence>
<keyword evidence="1" id="KW-1133">Transmembrane helix</keyword>